<keyword evidence="2" id="KW-1185">Reference proteome</keyword>
<accession>A0AA41RSZ2</accession>
<sequence length="100" mass="11054">MILKPPVLVDHIQIEIVHGKSRIFCSPEFHINLRVPVIIRSPGVHTGKESQCKSHSPTAAALSLLDQVFFLSLFMLLKQGAVCKLLEVFPSLPLVSTLVK</sequence>
<dbReference type="AlphaFoldDB" id="A0AA41RSZ2"/>
<dbReference type="Proteomes" id="UP001177140">
    <property type="component" value="Unassembled WGS sequence"/>
</dbReference>
<gene>
    <name evidence="1" type="ORF">MKW94_002930</name>
</gene>
<organism evidence="1 2">
    <name type="scientific">Papaver nudicaule</name>
    <name type="common">Iceland poppy</name>
    <dbReference type="NCBI Taxonomy" id="74823"/>
    <lineage>
        <taxon>Eukaryota</taxon>
        <taxon>Viridiplantae</taxon>
        <taxon>Streptophyta</taxon>
        <taxon>Embryophyta</taxon>
        <taxon>Tracheophyta</taxon>
        <taxon>Spermatophyta</taxon>
        <taxon>Magnoliopsida</taxon>
        <taxon>Ranunculales</taxon>
        <taxon>Papaveraceae</taxon>
        <taxon>Papaveroideae</taxon>
        <taxon>Papaver</taxon>
    </lineage>
</organism>
<name>A0AA41RSZ2_PAPNU</name>
<feature type="non-terminal residue" evidence="1">
    <location>
        <position position="100"/>
    </location>
</feature>
<comment type="caution">
    <text evidence="1">The sequence shown here is derived from an EMBL/GenBank/DDBJ whole genome shotgun (WGS) entry which is preliminary data.</text>
</comment>
<reference evidence="1" key="1">
    <citation type="submission" date="2022-03" db="EMBL/GenBank/DDBJ databases">
        <title>A functionally conserved STORR gene fusion in Papaver species that diverged 16.8 million years ago.</title>
        <authorList>
            <person name="Catania T."/>
        </authorList>
    </citation>
    <scope>NUCLEOTIDE SEQUENCE</scope>
    <source>
        <strain evidence="1">S-191538</strain>
    </source>
</reference>
<proteinExistence type="predicted"/>
<protein>
    <submittedName>
        <fullName evidence="1">Uncharacterized protein</fullName>
    </submittedName>
</protein>
<dbReference type="EMBL" id="JAJJMA010018746">
    <property type="protein sequence ID" value="MCL7023130.1"/>
    <property type="molecule type" value="Genomic_DNA"/>
</dbReference>
<evidence type="ECO:0000313" key="1">
    <source>
        <dbReference type="EMBL" id="MCL7023130.1"/>
    </source>
</evidence>
<evidence type="ECO:0000313" key="2">
    <source>
        <dbReference type="Proteomes" id="UP001177140"/>
    </source>
</evidence>